<feature type="domain" description="Methyltransferase FkbM" evidence="1">
    <location>
        <begin position="22"/>
        <end position="170"/>
    </location>
</feature>
<dbReference type="Gene3D" id="3.40.50.150">
    <property type="entry name" value="Vaccinia Virus protein VP39"/>
    <property type="match status" value="1"/>
</dbReference>
<dbReference type="Proteomes" id="UP001365781">
    <property type="component" value="Unassembled WGS sequence"/>
</dbReference>
<dbReference type="NCBIfam" id="TIGR01444">
    <property type="entry name" value="fkbM_fam"/>
    <property type="match status" value="1"/>
</dbReference>
<dbReference type="InterPro" id="IPR053188">
    <property type="entry name" value="FkbM_Methyltransferase"/>
</dbReference>
<protein>
    <submittedName>
        <fullName evidence="2">FkbM family methyltransferase</fullName>
    </submittedName>
</protein>
<comment type="caution">
    <text evidence="2">The sequence shown here is derived from an EMBL/GenBank/DDBJ whole genome shotgun (WGS) entry which is preliminary data.</text>
</comment>
<dbReference type="SUPFAM" id="SSF53335">
    <property type="entry name" value="S-adenosyl-L-methionine-dependent methyltransferases"/>
    <property type="match status" value="1"/>
</dbReference>
<evidence type="ECO:0000313" key="3">
    <source>
        <dbReference type="Proteomes" id="UP001365781"/>
    </source>
</evidence>
<dbReference type="PANTHER" id="PTHR36973:SF4">
    <property type="entry name" value="NODULATION PROTEIN"/>
    <property type="match status" value="1"/>
</dbReference>
<dbReference type="GO" id="GO:0008168">
    <property type="term" value="F:methyltransferase activity"/>
    <property type="evidence" value="ECO:0007669"/>
    <property type="project" value="UniProtKB-KW"/>
</dbReference>
<dbReference type="PANTHER" id="PTHR36973">
    <property type="entry name" value="SLL1456 PROTEIN-RELATED"/>
    <property type="match status" value="1"/>
</dbReference>
<keyword evidence="2" id="KW-0808">Transferase</keyword>
<dbReference type="InterPro" id="IPR006342">
    <property type="entry name" value="FkbM_mtfrase"/>
</dbReference>
<evidence type="ECO:0000259" key="1">
    <source>
        <dbReference type="Pfam" id="PF05050"/>
    </source>
</evidence>
<dbReference type="EMBL" id="JBBAYM010000007">
    <property type="protein sequence ID" value="MEI5609948.1"/>
    <property type="molecule type" value="Genomic_DNA"/>
</dbReference>
<name>A0ABU8G9T8_9ACTN</name>
<keyword evidence="3" id="KW-1185">Reference proteome</keyword>
<evidence type="ECO:0000313" key="2">
    <source>
        <dbReference type="EMBL" id="MEI5609948.1"/>
    </source>
</evidence>
<dbReference type="GO" id="GO:0032259">
    <property type="term" value="P:methylation"/>
    <property type="evidence" value="ECO:0007669"/>
    <property type="project" value="UniProtKB-KW"/>
</dbReference>
<proteinExistence type="predicted"/>
<organism evidence="2 3">
    <name type="scientific">Streptomyces brasiliscabiei</name>
    <dbReference type="NCBI Taxonomy" id="2736302"/>
    <lineage>
        <taxon>Bacteria</taxon>
        <taxon>Bacillati</taxon>
        <taxon>Actinomycetota</taxon>
        <taxon>Actinomycetes</taxon>
        <taxon>Kitasatosporales</taxon>
        <taxon>Streptomycetaceae</taxon>
        <taxon>Streptomyces</taxon>
    </lineage>
</organism>
<gene>
    <name evidence="2" type="ORF">WB403_12290</name>
</gene>
<sequence>MNTLAAFPRLCLTVGRPEHLVHVGAHAGQEVGFYRQAGARRITLVEPNPQLAAQLRADFPDASVVQCACGSAPGRGLLHLMEPSNMSTLAAPQPVDRVTGCIEVEVRRLDDIAPDADTAVIDVQGRELDVLAAAPWASLRVVVVETCTVDDPTMASPHDQVDAFMAGRGFGEVERWTRPYDDVSGWARGAGVPPRGGEVRDVVYVRGAG</sequence>
<accession>A0ABU8G9T8</accession>
<keyword evidence="2" id="KW-0489">Methyltransferase</keyword>
<dbReference type="RefSeq" id="WP_336558247.1">
    <property type="nucleotide sequence ID" value="NZ_JBBAYL010000004.1"/>
</dbReference>
<reference evidence="2 3" key="1">
    <citation type="submission" date="2024-03" db="EMBL/GenBank/DDBJ databases">
        <title>First Report of Pectobacterium brasiliscabiei causing potato scab in china.</title>
        <authorList>
            <person name="Handique U."/>
        </authorList>
    </citation>
    <scope>NUCLEOTIDE SEQUENCE [LARGE SCALE GENOMIC DNA]</scope>
    <source>
        <strain evidence="2 3">ZRIMU1503</strain>
    </source>
</reference>
<dbReference type="InterPro" id="IPR029063">
    <property type="entry name" value="SAM-dependent_MTases_sf"/>
</dbReference>
<dbReference type="Pfam" id="PF05050">
    <property type="entry name" value="Methyltransf_21"/>
    <property type="match status" value="1"/>
</dbReference>